<dbReference type="SUPFAM" id="SSF53335">
    <property type="entry name" value="S-adenosyl-L-methionine-dependent methyltransferases"/>
    <property type="match status" value="1"/>
</dbReference>
<dbReference type="RefSeq" id="WP_154149830.1">
    <property type="nucleotide sequence ID" value="NZ_SZWE01000001.1"/>
</dbReference>
<feature type="domain" description="Methyltransferase FkbM" evidence="1">
    <location>
        <begin position="89"/>
        <end position="199"/>
    </location>
</feature>
<dbReference type="OrthoDB" id="456767at2"/>
<evidence type="ECO:0000313" key="3">
    <source>
        <dbReference type="Proteomes" id="UP000564704"/>
    </source>
</evidence>
<sequence length="237" mass="26223">MISLKRTFHRMRAKFMRFVIYRGLKVPIHGSHVIRPIKDQLLSKKYEVPEIEALLQLLRPNDRVMEVGVGLGVVSGLAAKAQPDARIKCFEANPELIAAIEELHNVNDIHSVELHNAILVPGVGGKTRDFHIHQSFAEGSLIATDKTLHTVQVPTLSVQETLENFKPDVLVIDIEGGEAELFPQLNLTGVRALILELHPALISRSAEIQIYKTCAIAGLYPRVDLSSANVVTFECAT</sequence>
<dbReference type="InterPro" id="IPR006342">
    <property type="entry name" value="FkbM_mtfrase"/>
</dbReference>
<dbReference type="GO" id="GO:0008168">
    <property type="term" value="F:methyltransferase activity"/>
    <property type="evidence" value="ECO:0007669"/>
    <property type="project" value="UniProtKB-KW"/>
</dbReference>
<gene>
    <name evidence="2" type="ORF">FDP25_05880</name>
</gene>
<evidence type="ECO:0000259" key="1">
    <source>
        <dbReference type="Pfam" id="PF05050"/>
    </source>
</evidence>
<proteinExistence type="predicted"/>
<dbReference type="NCBIfam" id="TIGR01444">
    <property type="entry name" value="fkbM_fam"/>
    <property type="match status" value="1"/>
</dbReference>
<dbReference type="AlphaFoldDB" id="A0A844CNA9"/>
<comment type="caution">
    <text evidence="2">The sequence shown here is derived from an EMBL/GenBank/DDBJ whole genome shotgun (WGS) entry which is preliminary data.</text>
</comment>
<accession>A0A844CNA9</accession>
<protein>
    <submittedName>
        <fullName evidence="2">FkbM family methyltransferase</fullName>
    </submittedName>
</protein>
<keyword evidence="2" id="KW-0808">Transferase</keyword>
<dbReference type="Gene3D" id="3.40.50.150">
    <property type="entry name" value="Vaccinia Virus protein VP39"/>
    <property type="match status" value="1"/>
</dbReference>
<organism evidence="2 3">
    <name type="scientific">Roseovarius bejariae</name>
    <dbReference type="NCBI Taxonomy" id="2576383"/>
    <lineage>
        <taxon>Bacteria</taxon>
        <taxon>Pseudomonadati</taxon>
        <taxon>Pseudomonadota</taxon>
        <taxon>Alphaproteobacteria</taxon>
        <taxon>Rhodobacterales</taxon>
        <taxon>Roseobacteraceae</taxon>
        <taxon>Roseovarius</taxon>
    </lineage>
</organism>
<evidence type="ECO:0000313" key="2">
    <source>
        <dbReference type="EMBL" id="MRU14955.1"/>
    </source>
</evidence>
<dbReference type="Proteomes" id="UP000564704">
    <property type="component" value="Unassembled WGS sequence"/>
</dbReference>
<keyword evidence="2" id="KW-0489">Methyltransferase</keyword>
<dbReference type="EMBL" id="SZWE01000001">
    <property type="protein sequence ID" value="MRU14955.1"/>
    <property type="molecule type" value="Genomic_DNA"/>
</dbReference>
<reference evidence="2 3" key="1">
    <citation type="submission" date="2019-05" db="EMBL/GenBank/DDBJ databases">
        <title>Roseovarius bejariae sp. nov., a moderately halophylic bacterium isolated from a saline soil in Rambla Salada (Murcia).</title>
        <authorList>
            <person name="Castro D.J."/>
            <person name="Gomez-Altuve A."/>
            <person name="Reina J.C."/>
            <person name="Rodriguez M."/>
            <person name="Sampedro I."/>
            <person name="Llamas I."/>
            <person name="Martinez-Checa F."/>
        </authorList>
    </citation>
    <scope>NUCLEOTIDE SEQUENCE [LARGE SCALE GENOMIC DNA]</scope>
    <source>
        <strain evidence="2 3">A21</strain>
    </source>
</reference>
<dbReference type="InterPro" id="IPR029063">
    <property type="entry name" value="SAM-dependent_MTases_sf"/>
</dbReference>
<keyword evidence="3" id="KW-1185">Reference proteome</keyword>
<name>A0A844CNA9_9RHOB</name>
<dbReference type="GO" id="GO:0032259">
    <property type="term" value="P:methylation"/>
    <property type="evidence" value="ECO:0007669"/>
    <property type="project" value="UniProtKB-KW"/>
</dbReference>
<dbReference type="Pfam" id="PF05050">
    <property type="entry name" value="Methyltransf_21"/>
    <property type="match status" value="1"/>
</dbReference>